<name>A0ACD0WD98_CLALS</name>
<dbReference type="EMBL" id="CP038484">
    <property type="protein sequence ID" value="QFZ25356.1"/>
    <property type="molecule type" value="Genomic_DNA"/>
</dbReference>
<reference evidence="2" key="1">
    <citation type="journal article" date="2019" name="MBio">
        <title>Comparative genomics for the elucidation of multidrug resistance (MDR) in Candida lusitaniae.</title>
        <authorList>
            <person name="Kannan A."/>
            <person name="Asner S.A."/>
            <person name="Trachsel E."/>
            <person name="Kelly S."/>
            <person name="Parker J."/>
            <person name="Sanglard D."/>
        </authorList>
    </citation>
    <scope>NUCLEOTIDE SEQUENCE [LARGE SCALE GENOMIC DNA]</scope>
    <source>
        <strain evidence="2">P1</strain>
    </source>
</reference>
<evidence type="ECO:0000313" key="1">
    <source>
        <dbReference type="EMBL" id="QFZ25356.1"/>
    </source>
</evidence>
<proteinExistence type="predicted"/>
<keyword evidence="2" id="KW-1185">Reference proteome</keyword>
<evidence type="ECO:0000313" key="2">
    <source>
        <dbReference type="Proteomes" id="UP000326582"/>
    </source>
</evidence>
<dbReference type="Proteomes" id="UP000326582">
    <property type="component" value="Chromosome 1"/>
</dbReference>
<gene>
    <name evidence="1" type="ORF">EJF14_10449</name>
</gene>
<organism evidence="1 2">
    <name type="scientific">Clavispora lusitaniae</name>
    <name type="common">Candida lusitaniae</name>
    <dbReference type="NCBI Taxonomy" id="36911"/>
    <lineage>
        <taxon>Eukaryota</taxon>
        <taxon>Fungi</taxon>
        <taxon>Dikarya</taxon>
        <taxon>Ascomycota</taxon>
        <taxon>Saccharomycotina</taxon>
        <taxon>Pichiomycetes</taxon>
        <taxon>Metschnikowiaceae</taxon>
        <taxon>Clavispora</taxon>
    </lineage>
</organism>
<protein>
    <submittedName>
        <fullName evidence="1">Urea amidolyase</fullName>
    </submittedName>
</protein>
<sequence>MAWCRVSRRTPMSRMSAPRRPVVACRFGILRALYLYRYISHHTHLQHTKFSSSFLMPSCIGWSVEDWKQYHYSATPDDSFALLSQLLSSQSQSDPAWISLASKESLSHQWRFLQSHSDKTSLPLYGVPVAVKDNIDVKGMETTAACPSFAYSPTEDATTVRLLRSAGAIVIGKTNLDQFATGLVGTRSPYGITPNTFDSRYVCGGSSAGSASVVARGIVPLSLGTDTAGSGRVPAALNNLIGLKPTKGVFSAAGVVPACKSLDCVSVFAQNLQDAQMAFNILAQADGAHDAYSRAMPPNARLTFGPSARVAVPKELVWCGEEENPALFERAVSHVASTGSEISSIDIGPLLDLAKCLYEGPWVAERYWAAREFLASNPPEKDLDPTVARIIRGGEKYSAADAFGFEYKRQAILQKVRPLLENVDVLVLPTAPLTPTIEQVQKDPIGVNSCQGTYTNFVNLADLSALAVPAGFRKDGVPFGITFLSQAYNDYALLDFAEKYMKAYTAEIPRLQGCLDKPVGLRDEIFSPFSLPKPVLSKTVTLAVVGAHLKGFPLHWQLEKVHATFVEATTTSSNYRLYALAKSGPVAKPGLRRVSDGVKIAVEVYEIPEENFGRFISYVPEPLGIGSAELASGKWVKSFICEEVGYTSGATDISEFGGWKRYHEHLARSKKPFESVLVANRGEIAVRIIKTLKKLQIRAIAVYSDPDRYSKHVLMADEAIALGGTSAAETYINIEKIINAVRKSGAQAVIPGYGFLSENADFADRCAREKIVFVGPSGDAIRKLGLKHSAREIAEKAGVPLVPGSGLVSSPEEARRIAAALEYPVMVKSTAGGGGIGLQKVDSEEDIERVFQTVQHQGQSYFGDAGVFLERFVENARHVEIQMFGDGYGKAIALGERDCSLQRRNQKIVEETPAPNLPEATRQKMRSAAEALGSSMNYKCAGTVEFIYDERRDEFYFLEVNARLQVEHPITEMVTGLDLVEWMLLIAADTPPDFSQKITVTGASMEARLYAENPVKGFVPSPGQLSDVKFPSFARVDTWVEKGTVVSAEYDPTLAKIIVHGTDRANALQKLRQALDETAVSGCVTNIDYLRSIAHSDMFASAQVSTKVLDSYDYRPAAFEIVAPGAYTTVQDLGRKGYWHIGVPPSGCMDEYAFRLANRAVGNAPASPGLEITLAGPSLVFHCDAVVAVAGGETDVKVNGTAVSQWAPVSVKKGDKLEIGKLRAGCRAYLAVRGGIDVAEYLGSRSTFALGNLGGHNGRVLKVGDVLFLARPELPSCTLPGPVSAPESVPKSLVPAYPNQWRVGVTCGPHGAPDFFTEKSVEQFFASPWKVHYNSNRFGVRLIGPKPEWARKDGGDAGLHPSNAHDYVYSLGAINFTGDEPVILTCDGPSLGGFVCMAVVAEAEMWKIGQVKPGDSIQFVPLSYAEARKLKAEQDKAIDSLSGDLPDFTALPAPEEPVLARLEKSAAPSIVYRQAGDRYILVEYGENTMDLNVAYRVHKLIEMVEQLSVHGVVEMSRGVRSVLIEYCDISQQQLLQTLLSLEKEIVFVNKWKVPSRVIRLPMAFEDEKTLGAVKRYQETIRSSAPWLPNNVDFIASINGMERDSVRDMLYCARFMVLGLGDVFLGAPCAVPLDPRHRLLGTKYNPSRTFTPNGTVGIGGSYMCIYTMESPGGYQLVGRTIPIWDKLTLGVHSKHPWLLNPFDQIEFYPVSEAEIDAMTREMEAGKFSVEIEDSVFDHEQYLHWIQENSASIEEFQRNQGGEKLEEFSRLIQVSNAELESSSSGPDLSTSEFSDDAVMVYSEYSGRFWKPLVEVGDEVKEGQGLIVVEAMKTEMVVSAPKGGKVVKIFHKNGDMVDAGDLVVVVE</sequence>
<accession>A0ACD0WD98</accession>